<dbReference type="OrthoDB" id="943692at2"/>
<dbReference type="RefSeq" id="WP_132413964.1">
    <property type="nucleotide sequence ID" value="NZ_SMKA01000238.1"/>
</dbReference>
<accession>A0A4R4PAN3</accession>
<evidence type="ECO:0000256" key="2">
    <source>
        <dbReference type="ARBA" id="ARBA00001968"/>
    </source>
</evidence>
<reference evidence="14 15" key="1">
    <citation type="submission" date="2019-03" db="EMBL/GenBank/DDBJ databases">
        <title>Draft genome sequences of novel Actinobacteria.</title>
        <authorList>
            <person name="Sahin N."/>
            <person name="Ay H."/>
            <person name="Saygin H."/>
        </authorList>
    </citation>
    <scope>NUCLEOTIDE SEQUENCE [LARGE SCALE GENOMIC DNA]</scope>
    <source>
        <strain evidence="14 15">JCM 30547</strain>
    </source>
</reference>
<proteinExistence type="inferred from homology"/>
<evidence type="ECO:0000256" key="6">
    <source>
        <dbReference type="ARBA" id="ARBA00012947"/>
    </source>
</evidence>
<dbReference type="InterPro" id="IPR005493">
    <property type="entry name" value="RraA/RraA-like"/>
</dbReference>
<dbReference type="GO" id="GO:0046872">
    <property type="term" value="F:metal ion binding"/>
    <property type="evidence" value="ECO:0007669"/>
    <property type="project" value="UniProtKB-KW"/>
</dbReference>
<comment type="cofactor">
    <cofactor evidence="2">
        <name>a divalent metal cation</name>
        <dbReference type="ChEBI" id="CHEBI:60240"/>
    </cofactor>
</comment>
<comment type="catalytic activity">
    <reaction evidence="1">
        <text>4-hydroxy-4-methyl-2-oxoglutarate = 2 pyruvate</text>
        <dbReference type="Rhea" id="RHEA:22748"/>
        <dbReference type="ChEBI" id="CHEBI:15361"/>
        <dbReference type="ChEBI" id="CHEBI:58276"/>
        <dbReference type="EC" id="4.1.3.17"/>
    </reaction>
</comment>
<dbReference type="PANTHER" id="PTHR33254:SF4">
    <property type="entry name" value="4-HYDROXY-4-METHYL-2-OXOGLUTARATE ALDOLASE 3-RELATED"/>
    <property type="match status" value="1"/>
</dbReference>
<name>A0A4R4PAN3_9ACTN</name>
<evidence type="ECO:0000256" key="8">
    <source>
        <dbReference type="ARBA" id="ARBA00025046"/>
    </source>
</evidence>
<dbReference type="SUPFAM" id="SSF89562">
    <property type="entry name" value="RraA-like"/>
    <property type="match status" value="1"/>
</dbReference>
<feature type="binding site" evidence="13">
    <location>
        <position position="106"/>
    </location>
    <ligand>
        <name>Mg(2+)</name>
        <dbReference type="ChEBI" id="CHEBI:18420"/>
    </ligand>
</feature>
<gene>
    <name evidence="14" type="ORF">E1261_34715</name>
</gene>
<evidence type="ECO:0000256" key="3">
    <source>
        <dbReference type="ARBA" id="ARBA00008621"/>
    </source>
</evidence>
<dbReference type="Gene3D" id="3.50.30.40">
    <property type="entry name" value="Ribonuclease E inhibitor RraA/RraA-like"/>
    <property type="match status" value="1"/>
</dbReference>
<evidence type="ECO:0000256" key="1">
    <source>
        <dbReference type="ARBA" id="ARBA00001342"/>
    </source>
</evidence>
<evidence type="ECO:0000313" key="15">
    <source>
        <dbReference type="Proteomes" id="UP000295075"/>
    </source>
</evidence>
<dbReference type="GO" id="GO:0047443">
    <property type="term" value="F:4-hydroxy-4-methyl-2-oxoglutarate aldolase activity"/>
    <property type="evidence" value="ECO:0007669"/>
    <property type="project" value="UniProtKB-EC"/>
</dbReference>
<dbReference type="InterPro" id="IPR036704">
    <property type="entry name" value="RraA/RraA-like_sf"/>
</dbReference>
<evidence type="ECO:0000256" key="10">
    <source>
        <dbReference type="ARBA" id="ARBA00030169"/>
    </source>
</evidence>
<keyword evidence="13" id="KW-0479">Metal-binding</keyword>
<comment type="similarity">
    <text evidence="3">Belongs to the class II aldolase/RraA-like family.</text>
</comment>
<evidence type="ECO:0000256" key="9">
    <source>
        <dbReference type="ARBA" id="ARBA00029596"/>
    </source>
</evidence>
<comment type="function">
    <text evidence="8">Catalyzes the aldol cleavage of 4-hydroxy-4-methyl-2-oxoglutarate (HMG) into 2 molecules of pyruvate. Also contains a secondary oxaloacetate (OAA) decarboxylase activity due to the common pyruvate enolate transition state formed following C-C bond cleavage in the retro-aldol and decarboxylation reactions.</text>
</comment>
<comment type="catalytic activity">
    <reaction evidence="12">
        <text>oxaloacetate + H(+) = pyruvate + CO2</text>
        <dbReference type="Rhea" id="RHEA:15641"/>
        <dbReference type="ChEBI" id="CHEBI:15361"/>
        <dbReference type="ChEBI" id="CHEBI:15378"/>
        <dbReference type="ChEBI" id="CHEBI:16452"/>
        <dbReference type="ChEBI" id="CHEBI:16526"/>
        <dbReference type="EC" id="4.1.1.112"/>
    </reaction>
</comment>
<dbReference type="Proteomes" id="UP000295075">
    <property type="component" value="Unassembled WGS sequence"/>
</dbReference>
<dbReference type="CDD" id="cd16841">
    <property type="entry name" value="RraA_family"/>
    <property type="match status" value="1"/>
</dbReference>
<dbReference type="AlphaFoldDB" id="A0A4R4PAN3"/>
<comment type="cofactor">
    <cofactor evidence="13">
        <name>Mg(2+)</name>
        <dbReference type="ChEBI" id="CHEBI:18420"/>
    </cofactor>
</comment>
<protein>
    <recommendedName>
        <fullName evidence="7">Putative 4-hydroxy-4-methyl-2-oxoglutarate aldolase</fullName>
        <ecNumber evidence="6">4.1.1.112</ecNumber>
        <ecNumber evidence="5">4.1.3.17</ecNumber>
    </recommendedName>
    <alternativeName>
        <fullName evidence="11">Oxaloacetate decarboxylase</fullName>
    </alternativeName>
    <alternativeName>
        <fullName evidence="9">Regulator of ribonuclease activity homolog</fullName>
    </alternativeName>
    <alternativeName>
        <fullName evidence="10">RraA-like protein</fullName>
    </alternativeName>
</protein>
<comment type="subunit">
    <text evidence="4">Homotrimer.</text>
</comment>
<evidence type="ECO:0000256" key="11">
    <source>
        <dbReference type="ARBA" id="ARBA00032305"/>
    </source>
</evidence>
<comment type="caution">
    <text evidence="14">The sequence shown here is derived from an EMBL/GenBank/DDBJ whole genome shotgun (WGS) entry which is preliminary data.</text>
</comment>
<organism evidence="14 15">
    <name type="scientific">Kribbella albertanoniae</name>
    <dbReference type="NCBI Taxonomy" id="1266829"/>
    <lineage>
        <taxon>Bacteria</taxon>
        <taxon>Bacillati</taxon>
        <taxon>Actinomycetota</taxon>
        <taxon>Actinomycetes</taxon>
        <taxon>Propionibacteriales</taxon>
        <taxon>Kribbellaceae</taxon>
        <taxon>Kribbella</taxon>
    </lineage>
</organism>
<sequence length="218" mass="22874">MTTSTLLERLRELSTTSLVDAASTLRVLPPGLRPVAPGGGLVGRVVTARANRDLMSVIHGLRESGRGDVLVVDAGGEDRAVAGELFCTEAQRRGLAGLVIAGRSRDTATVARLSMPVWSTGFAPNAYPAKALPETGIDLVLEGVRVRPGDLIVGDDDGLVVGSEQEFASAVDAAEAIEARERDLQARLLDGSSLFDALNYDEHLAALREGRSTALAFG</sequence>
<evidence type="ECO:0000256" key="5">
    <source>
        <dbReference type="ARBA" id="ARBA00012213"/>
    </source>
</evidence>
<feature type="binding site" evidence="13">
    <location>
        <position position="105"/>
    </location>
    <ligand>
        <name>substrate</name>
    </ligand>
</feature>
<dbReference type="PANTHER" id="PTHR33254">
    <property type="entry name" value="4-HYDROXY-4-METHYL-2-OXOGLUTARATE ALDOLASE 3-RELATED"/>
    <property type="match status" value="1"/>
</dbReference>
<dbReference type="GO" id="GO:0008948">
    <property type="term" value="F:oxaloacetate decarboxylase activity"/>
    <property type="evidence" value="ECO:0007669"/>
    <property type="project" value="UniProtKB-EC"/>
</dbReference>
<evidence type="ECO:0000256" key="4">
    <source>
        <dbReference type="ARBA" id="ARBA00011233"/>
    </source>
</evidence>
<dbReference type="EC" id="4.1.3.17" evidence="5"/>
<dbReference type="EMBL" id="SMKA01000238">
    <property type="protein sequence ID" value="TDC18964.1"/>
    <property type="molecule type" value="Genomic_DNA"/>
</dbReference>
<keyword evidence="15" id="KW-1185">Reference proteome</keyword>
<dbReference type="Pfam" id="PF03737">
    <property type="entry name" value="RraA-like"/>
    <property type="match status" value="1"/>
</dbReference>
<dbReference type="EC" id="4.1.1.112" evidence="6"/>
<evidence type="ECO:0000256" key="12">
    <source>
        <dbReference type="ARBA" id="ARBA00047973"/>
    </source>
</evidence>
<evidence type="ECO:0000256" key="13">
    <source>
        <dbReference type="PIRSR" id="PIRSR605493-1"/>
    </source>
</evidence>
<keyword evidence="13" id="KW-0460">Magnesium</keyword>
<evidence type="ECO:0000256" key="7">
    <source>
        <dbReference type="ARBA" id="ARBA00016549"/>
    </source>
</evidence>
<evidence type="ECO:0000313" key="14">
    <source>
        <dbReference type="EMBL" id="TDC18964.1"/>
    </source>
</evidence>